<dbReference type="AlphaFoldDB" id="A0A8E2IEI9"/>
<name>A0A8E2IEI9_9BACI</name>
<dbReference type="Proteomes" id="UP000189761">
    <property type="component" value="Unassembled WGS sequence"/>
</dbReference>
<dbReference type="EMBL" id="JAROYP010000002">
    <property type="protein sequence ID" value="MDH5160485.1"/>
    <property type="molecule type" value="Genomic_DNA"/>
</dbReference>
<sequence length="73" mass="8847">MDASLAQYFLTQGPFAVLFVWLFYSSRKESQEREKQLYQTIDDQNEIIKRFSTKYDIIITKLDDMEERLPFKE</sequence>
<dbReference type="Pfam" id="PF10960">
    <property type="entry name" value="Holin_BhlA"/>
    <property type="match status" value="1"/>
</dbReference>
<protein>
    <submittedName>
        <fullName evidence="2">BhlA/UviB family holin-like peptide</fullName>
    </submittedName>
</protein>
<dbReference type="InterPro" id="IPR024405">
    <property type="entry name" value="Phage_BhlA/UviB"/>
</dbReference>
<keyword evidence="4" id="KW-1185">Reference proteome</keyword>
<gene>
    <name evidence="3" type="ORF">BWZ43_02360</name>
    <name evidence="2" type="ORF">P5X88_06015</name>
</gene>
<keyword evidence="1" id="KW-0472">Membrane</keyword>
<evidence type="ECO:0000313" key="2">
    <source>
        <dbReference type="EMBL" id="MDH5160485.1"/>
    </source>
</evidence>
<organism evidence="3 4">
    <name type="scientific">Heyndrickxia oleronia</name>
    <dbReference type="NCBI Taxonomy" id="38875"/>
    <lineage>
        <taxon>Bacteria</taxon>
        <taxon>Bacillati</taxon>
        <taxon>Bacillota</taxon>
        <taxon>Bacilli</taxon>
        <taxon>Bacillales</taxon>
        <taxon>Bacillaceae</taxon>
        <taxon>Heyndrickxia</taxon>
    </lineage>
</organism>
<feature type="transmembrane region" description="Helical" evidence="1">
    <location>
        <begin position="6"/>
        <end position="24"/>
    </location>
</feature>
<dbReference type="Proteomes" id="UP001159179">
    <property type="component" value="Unassembled WGS sequence"/>
</dbReference>
<keyword evidence="1" id="KW-0812">Transmembrane</keyword>
<keyword evidence="1" id="KW-1133">Transmembrane helix</keyword>
<dbReference type="EMBL" id="MTLA01000025">
    <property type="protein sequence ID" value="OOP69943.1"/>
    <property type="molecule type" value="Genomic_DNA"/>
</dbReference>
<accession>A0A8E2IEI9</accession>
<evidence type="ECO:0000313" key="4">
    <source>
        <dbReference type="Proteomes" id="UP000189761"/>
    </source>
</evidence>
<reference evidence="3 4" key="1">
    <citation type="submission" date="2017-01" db="EMBL/GenBank/DDBJ databases">
        <title>Draft genome sequence of Bacillus oleronius.</title>
        <authorList>
            <person name="Allam M."/>
        </authorList>
    </citation>
    <scope>NUCLEOTIDE SEQUENCE [LARGE SCALE GENOMIC DNA]</scope>
    <source>
        <strain evidence="3 4">DSM 9356</strain>
    </source>
</reference>
<evidence type="ECO:0000313" key="3">
    <source>
        <dbReference type="EMBL" id="OOP69943.1"/>
    </source>
</evidence>
<reference evidence="2" key="2">
    <citation type="submission" date="2023-03" db="EMBL/GenBank/DDBJ databases">
        <title>Bacterial isolates from washroom surfaces on a university campus.</title>
        <authorList>
            <person name="Holman D.B."/>
            <person name="Gzyl K.E."/>
            <person name="Taheri A.E."/>
        </authorList>
    </citation>
    <scope>NUCLEOTIDE SEQUENCE</scope>
    <source>
        <strain evidence="2">RD03</strain>
    </source>
</reference>
<dbReference type="RefSeq" id="WP_058006917.1">
    <property type="nucleotide sequence ID" value="NZ_CP065424.1"/>
</dbReference>
<proteinExistence type="predicted"/>
<evidence type="ECO:0000256" key="1">
    <source>
        <dbReference type="SAM" id="Phobius"/>
    </source>
</evidence>
<comment type="caution">
    <text evidence="3">The sequence shown here is derived from an EMBL/GenBank/DDBJ whole genome shotgun (WGS) entry which is preliminary data.</text>
</comment>